<dbReference type="AlphaFoldDB" id="U7V8Q9"/>
<dbReference type="InterPro" id="IPR036390">
    <property type="entry name" value="WH_DNA-bd_sf"/>
</dbReference>
<dbReference type="InterPro" id="IPR011711">
    <property type="entry name" value="GntR_C"/>
</dbReference>
<organism evidence="5 6">
    <name type="scientific">Cetobacterium somerae ATCC BAA-474</name>
    <dbReference type="NCBI Taxonomy" id="1319815"/>
    <lineage>
        <taxon>Bacteria</taxon>
        <taxon>Fusobacteriati</taxon>
        <taxon>Fusobacteriota</taxon>
        <taxon>Fusobacteriia</taxon>
        <taxon>Fusobacteriales</taxon>
        <taxon>Fusobacteriaceae</taxon>
        <taxon>Cetobacterium</taxon>
    </lineage>
</organism>
<comment type="caution">
    <text evidence="5">The sequence shown here is derived from an EMBL/GenBank/DDBJ whole genome shotgun (WGS) entry which is preliminary data.</text>
</comment>
<keyword evidence="2" id="KW-0238">DNA-binding</keyword>
<dbReference type="HOGENOM" id="CLU_017584_5_2_0"/>
<dbReference type="Gene3D" id="1.20.120.530">
    <property type="entry name" value="GntR ligand-binding domain-like"/>
    <property type="match status" value="1"/>
</dbReference>
<dbReference type="eggNOG" id="COG1802">
    <property type="taxonomic scope" value="Bacteria"/>
</dbReference>
<dbReference type="Pfam" id="PF07729">
    <property type="entry name" value="FCD"/>
    <property type="match status" value="1"/>
</dbReference>
<dbReference type="STRING" id="1319815.HMPREF0202_02218"/>
<proteinExistence type="predicted"/>
<evidence type="ECO:0000256" key="3">
    <source>
        <dbReference type="ARBA" id="ARBA00023163"/>
    </source>
</evidence>
<dbReference type="PANTHER" id="PTHR43537:SF6">
    <property type="entry name" value="HTH-TYPE TRANSCRIPTIONAL REPRESSOR RSPR"/>
    <property type="match status" value="1"/>
</dbReference>
<dbReference type="GO" id="GO:0003700">
    <property type="term" value="F:DNA-binding transcription factor activity"/>
    <property type="evidence" value="ECO:0007669"/>
    <property type="project" value="InterPro"/>
</dbReference>
<dbReference type="Gene3D" id="1.10.10.10">
    <property type="entry name" value="Winged helix-like DNA-binding domain superfamily/Winged helix DNA-binding domain"/>
    <property type="match status" value="1"/>
</dbReference>
<evidence type="ECO:0000313" key="5">
    <source>
        <dbReference type="EMBL" id="ERT67896.1"/>
    </source>
</evidence>
<name>U7V8Q9_9FUSO</name>
<keyword evidence="6" id="KW-1185">Reference proteome</keyword>
<feature type="domain" description="HTH gntR-type" evidence="4">
    <location>
        <begin position="12"/>
        <end position="79"/>
    </location>
</feature>
<dbReference type="SUPFAM" id="SSF48008">
    <property type="entry name" value="GntR ligand-binding domain-like"/>
    <property type="match status" value="1"/>
</dbReference>
<dbReference type="InterPro" id="IPR036388">
    <property type="entry name" value="WH-like_DNA-bd_sf"/>
</dbReference>
<evidence type="ECO:0000259" key="4">
    <source>
        <dbReference type="PROSITE" id="PS50949"/>
    </source>
</evidence>
<evidence type="ECO:0000256" key="2">
    <source>
        <dbReference type="ARBA" id="ARBA00023125"/>
    </source>
</evidence>
<dbReference type="EMBL" id="AXZF01000101">
    <property type="protein sequence ID" value="ERT67896.1"/>
    <property type="molecule type" value="Genomic_DNA"/>
</dbReference>
<dbReference type="SMART" id="SM00895">
    <property type="entry name" value="FCD"/>
    <property type="match status" value="1"/>
</dbReference>
<dbReference type="PROSITE" id="PS50949">
    <property type="entry name" value="HTH_GNTR"/>
    <property type="match status" value="1"/>
</dbReference>
<gene>
    <name evidence="5" type="ORF">HMPREF0202_02218</name>
</gene>
<dbReference type="Pfam" id="PF00392">
    <property type="entry name" value="GntR"/>
    <property type="match status" value="1"/>
</dbReference>
<dbReference type="RefSeq" id="WP_023051750.1">
    <property type="nucleotide sequence ID" value="NZ_CP173062.2"/>
</dbReference>
<reference evidence="5 6" key="1">
    <citation type="submission" date="2013-08" db="EMBL/GenBank/DDBJ databases">
        <authorList>
            <person name="Weinstock G."/>
            <person name="Sodergren E."/>
            <person name="Wylie T."/>
            <person name="Fulton L."/>
            <person name="Fulton R."/>
            <person name="Fronick C."/>
            <person name="O'Laughlin M."/>
            <person name="Godfrey J."/>
            <person name="Miner T."/>
            <person name="Herter B."/>
            <person name="Appelbaum E."/>
            <person name="Cordes M."/>
            <person name="Lek S."/>
            <person name="Wollam A."/>
            <person name="Pepin K.H."/>
            <person name="Palsikar V.B."/>
            <person name="Mitreva M."/>
            <person name="Wilson R.K."/>
        </authorList>
    </citation>
    <scope>NUCLEOTIDE SEQUENCE [LARGE SCALE GENOMIC DNA]</scope>
    <source>
        <strain evidence="5 6">ATCC BAA-474</strain>
    </source>
</reference>
<dbReference type="Proteomes" id="UP000017081">
    <property type="component" value="Unassembled WGS sequence"/>
</dbReference>
<evidence type="ECO:0000313" key="6">
    <source>
        <dbReference type="Proteomes" id="UP000017081"/>
    </source>
</evidence>
<keyword evidence="1" id="KW-0805">Transcription regulation</keyword>
<evidence type="ECO:0000256" key="1">
    <source>
        <dbReference type="ARBA" id="ARBA00023015"/>
    </source>
</evidence>
<dbReference type="InterPro" id="IPR000524">
    <property type="entry name" value="Tscrpt_reg_HTH_GntR"/>
</dbReference>
<dbReference type="SMART" id="SM00345">
    <property type="entry name" value="HTH_GNTR"/>
    <property type="match status" value="1"/>
</dbReference>
<accession>U7V8Q9</accession>
<keyword evidence="3" id="KW-0804">Transcription</keyword>
<dbReference type="SUPFAM" id="SSF46785">
    <property type="entry name" value="Winged helix' DNA-binding domain"/>
    <property type="match status" value="1"/>
</dbReference>
<dbReference type="PATRIC" id="fig|1319815.3.peg.2135"/>
<dbReference type="InterPro" id="IPR008920">
    <property type="entry name" value="TF_FadR/GntR_C"/>
</dbReference>
<sequence>MNLSKVNRQFGENTKNFIYRVLKTNIMILNIKPGTGISESDIGETLGVSRTPIRESVVKLSEERLMDVYPQKGSFVSLIDLKLVEEAFFMRKIVEREVLKLATTNFSNQAIKELEKNLKFQNIIAQIEEDHTELFFLDNDFHRIIYKEVGKERVWEAVQSLSTHYDRVRFLDAIEKTNLIPTLDQHKDIINIIRDGDINKVDEMIDKHLSNFKNKIGYLIEKYPDYFLKS</sequence>
<dbReference type="PANTHER" id="PTHR43537">
    <property type="entry name" value="TRANSCRIPTIONAL REGULATOR, GNTR FAMILY"/>
    <property type="match status" value="1"/>
</dbReference>
<protein>
    <submittedName>
        <fullName evidence="5">Transcriptional regulator, GntR family</fullName>
    </submittedName>
</protein>
<dbReference type="GO" id="GO:0003677">
    <property type="term" value="F:DNA binding"/>
    <property type="evidence" value="ECO:0007669"/>
    <property type="project" value="UniProtKB-KW"/>
</dbReference>